<keyword evidence="2" id="KW-0808">Transferase</keyword>
<proteinExistence type="predicted"/>
<dbReference type="KEGG" id="bacg:D2962_05205"/>
<protein>
    <submittedName>
        <fullName evidence="2">Ribokinase</fullName>
    </submittedName>
</protein>
<organism evidence="2 3">
    <name type="scientific">Biomaibacter acetigenes</name>
    <dbReference type="NCBI Taxonomy" id="2316383"/>
    <lineage>
        <taxon>Bacteria</taxon>
        <taxon>Bacillati</taxon>
        <taxon>Bacillota</taxon>
        <taxon>Clostridia</taxon>
        <taxon>Thermosediminibacterales</taxon>
        <taxon>Tepidanaerobacteraceae</taxon>
        <taxon>Biomaibacter</taxon>
    </lineage>
</organism>
<reference evidence="2 3" key="1">
    <citation type="submission" date="2018-10" db="EMBL/GenBank/DDBJ databases">
        <authorList>
            <person name="Zhang X."/>
        </authorList>
    </citation>
    <scope>NUCLEOTIDE SEQUENCE [LARGE SCALE GENOMIC DNA]</scope>
    <source>
        <strain evidence="2 3">SK-G1</strain>
    </source>
</reference>
<accession>A0A3G2R3Y2</accession>
<dbReference type="Pfam" id="PF00294">
    <property type="entry name" value="PfkB"/>
    <property type="match status" value="1"/>
</dbReference>
<evidence type="ECO:0000313" key="3">
    <source>
        <dbReference type="Proteomes" id="UP000280960"/>
    </source>
</evidence>
<dbReference type="InterPro" id="IPR029056">
    <property type="entry name" value="Ribokinase-like"/>
</dbReference>
<feature type="domain" description="Carbohydrate kinase PfkB" evidence="1">
    <location>
        <begin position="169"/>
        <end position="275"/>
    </location>
</feature>
<dbReference type="InterPro" id="IPR011611">
    <property type="entry name" value="PfkB_dom"/>
</dbReference>
<evidence type="ECO:0000259" key="1">
    <source>
        <dbReference type="Pfam" id="PF00294"/>
    </source>
</evidence>
<dbReference type="AlphaFoldDB" id="A0A3G2R3Y2"/>
<dbReference type="GO" id="GO:0016301">
    <property type="term" value="F:kinase activity"/>
    <property type="evidence" value="ECO:0007669"/>
    <property type="project" value="UniProtKB-KW"/>
</dbReference>
<sequence>MPEKCYDIFIIGHVSLDEIINNGEVEKRFGGAVLYSAYAAVAGGYKTGILTKTSPEIDDLSGLFNLLKDDIYHLPSKKTTSIRNKYLSSDLEKRACTAISIADPFRIEDVPHVKSRLYLLAGLVAGDYESDMITFLSKKGKVAVDVQGFLRKNEGGTLILKDWREKDIYLPYIDFLKADATEAEIMTGHNDRRKAAKELHNLGAKEVLITHNTEVIVYDGERFFSEPLKPRKLLGRTGRGDTCFSAYITERLYKKPHDALLYAAALVSLKMETPGPFRGTKTEVLDYIKKFYH</sequence>
<keyword evidence="3" id="KW-1185">Reference proteome</keyword>
<keyword evidence="2" id="KW-0418">Kinase</keyword>
<dbReference type="EMBL" id="CP033169">
    <property type="protein sequence ID" value="AYO30089.1"/>
    <property type="molecule type" value="Genomic_DNA"/>
</dbReference>
<dbReference type="SUPFAM" id="SSF53613">
    <property type="entry name" value="Ribokinase-like"/>
    <property type="match status" value="1"/>
</dbReference>
<dbReference type="Proteomes" id="UP000280960">
    <property type="component" value="Chromosome"/>
</dbReference>
<name>A0A3G2R3Y2_9FIRM</name>
<dbReference type="Gene3D" id="3.40.1190.20">
    <property type="match status" value="1"/>
</dbReference>
<gene>
    <name evidence="2" type="ORF">D2962_05205</name>
</gene>
<dbReference type="RefSeq" id="WP_122014358.1">
    <property type="nucleotide sequence ID" value="NZ_CP033169.1"/>
</dbReference>
<evidence type="ECO:0000313" key="2">
    <source>
        <dbReference type="EMBL" id="AYO30089.1"/>
    </source>
</evidence>